<dbReference type="PANTHER" id="PTHR24056">
    <property type="entry name" value="CELL DIVISION PROTEIN KINASE"/>
    <property type="match status" value="1"/>
</dbReference>
<dbReference type="Gene3D" id="3.30.200.20">
    <property type="entry name" value="Phosphorylase Kinase, domain 1"/>
    <property type="match status" value="1"/>
</dbReference>
<dbReference type="Proteomes" id="UP001153076">
    <property type="component" value="Unassembled WGS sequence"/>
</dbReference>
<dbReference type="InterPro" id="IPR017441">
    <property type="entry name" value="Protein_kinase_ATP_BS"/>
</dbReference>
<keyword evidence="4 7" id="KW-0547">Nucleotide-binding</keyword>
<dbReference type="PROSITE" id="PS00108">
    <property type="entry name" value="PROTEIN_KINASE_ST"/>
    <property type="match status" value="1"/>
</dbReference>
<name>A0A9Q1KPE9_9CARY</name>
<sequence>MTAAELGQLNLEEPPSPRPIRTVDCFQILQQIGEGTYGQVYMAKEVKTGQIVALKKIRTENEKEGFPITAIREIKILSKLQHENVIKLKEIVTSQEAEEHSDELSAENSNYNGSVYLVLEYMDHDLTGLSDRPGLRFTVPQIKVSLSQCYMKQLLSGLHYCHANEVLHRDIKGANLLLDNNGSLKLADFGLAHACPDHHKANLTNRVVTLPYRPPELLLGATKYGPAVDIWSAGCIFAEFLCGKLIMFGRNEPEQLHKIFELCGSPDETIWPGVSKMPWYNNFKPARPMRRRLREVLLHRLDTHALDLLDRMLTLDPSKRISAKDALDAEYFWMEPLPCDPNLPKYESSHEFQSKKKRLQQRLKEEIAKRQKLPYPPPHVRLPPIQRAGPPFQEHWGETNYSMSRYQRIPSSGPSKPYSNPVTDASLPSRYPPRGYNPSHGSQAGPVPAGQYHLHGRAGPYRGSSMPNRSTTDGYAAGPSGYSHGNQYGVNAGHGPNSVASNRNQQYGWQQQG</sequence>
<dbReference type="GO" id="GO:0000307">
    <property type="term" value="C:cyclin-dependent protein kinase holoenzyme complex"/>
    <property type="evidence" value="ECO:0007669"/>
    <property type="project" value="TreeGrafter"/>
</dbReference>
<evidence type="ECO:0000256" key="6">
    <source>
        <dbReference type="ARBA" id="ARBA00022840"/>
    </source>
</evidence>
<dbReference type="FunFam" id="1.10.510.10:FF:000273">
    <property type="entry name" value="Cyclin-dependent kinase C-2"/>
    <property type="match status" value="1"/>
</dbReference>
<accession>A0A9Q1KPE9</accession>
<keyword evidence="5" id="KW-0418">Kinase</keyword>
<evidence type="ECO:0000256" key="4">
    <source>
        <dbReference type="ARBA" id="ARBA00022741"/>
    </source>
</evidence>
<dbReference type="GO" id="GO:0032968">
    <property type="term" value="P:positive regulation of transcription elongation by RNA polymerase II"/>
    <property type="evidence" value="ECO:0007669"/>
    <property type="project" value="TreeGrafter"/>
</dbReference>
<feature type="binding site" evidence="7">
    <location>
        <position position="55"/>
    </location>
    <ligand>
        <name>ATP</name>
        <dbReference type="ChEBI" id="CHEBI:30616"/>
    </ligand>
</feature>
<feature type="domain" description="Protein kinase" evidence="9">
    <location>
        <begin position="26"/>
        <end position="332"/>
    </location>
</feature>
<dbReference type="Pfam" id="PF00069">
    <property type="entry name" value="Pkinase"/>
    <property type="match status" value="1"/>
</dbReference>
<feature type="region of interest" description="Disordered" evidence="8">
    <location>
        <begin position="374"/>
        <end position="513"/>
    </location>
</feature>
<dbReference type="CDD" id="cd07840">
    <property type="entry name" value="STKc_CDK9_like"/>
    <property type="match status" value="1"/>
</dbReference>
<dbReference type="GO" id="GO:0008353">
    <property type="term" value="F:RNA polymerase II CTD heptapeptide repeat kinase activity"/>
    <property type="evidence" value="ECO:0007669"/>
    <property type="project" value="TreeGrafter"/>
</dbReference>
<dbReference type="InterPro" id="IPR008271">
    <property type="entry name" value="Ser/Thr_kinase_AS"/>
</dbReference>
<organism evidence="10 11">
    <name type="scientific">Carnegiea gigantea</name>
    <dbReference type="NCBI Taxonomy" id="171969"/>
    <lineage>
        <taxon>Eukaryota</taxon>
        <taxon>Viridiplantae</taxon>
        <taxon>Streptophyta</taxon>
        <taxon>Embryophyta</taxon>
        <taxon>Tracheophyta</taxon>
        <taxon>Spermatophyta</taxon>
        <taxon>Magnoliopsida</taxon>
        <taxon>eudicotyledons</taxon>
        <taxon>Gunneridae</taxon>
        <taxon>Pentapetalae</taxon>
        <taxon>Caryophyllales</taxon>
        <taxon>Cactineae</taxon>
        <taxon>Cactaceae</taxon>
        <taxon>Cactoideae</taxon>
        <taxon>Echinocereeae</taxon>
        <taxon>Carnegiea</taxon>
    </lineage>
</organism>
<evidence type="ECO:0000259" key="9">
    <source>
        <dbReference type="PROSITE" id="PS50011"/>
    </source>
</evidence>
<dbReference type="PROSITE" id="PS50011">
    <property type="entry name" value="PROTEIN_KINASE_DOM"/>
    <property type="match status" value="1"/>
</dbReference>
<evidence type="ECO:0000256" key="3">
    <source>
        <dbReference type="ARBA" id="ARBA00022679"/>
    </source>
</evidence>
<evidence type="ECO:0000256" key="2">
    <source>
        <dbReference type="ARBA" id="ARBA00022527"/>
    </source>
</evidence>
<keyword evidence="2" id="KW-0723">Serine/threonine-protein kinase</keyword>
<dbReference type="Gene3D" id="1.10.510.10">
    <property type="entry name" value="Transferase(Phosphotransferase) domain 1"/>
    <property type="match status" value="1"/>
</dbReference>
<evidence type="ECO:0000256" key="1">
    <source>
        <dbReference type="ARBA" id="ARBA00006485"/>
    </source>
</evidence>
<dbReference type="InterPro" id="IPR011009">
    <property type="entry name" value="Kinase-like_dom_sf"/>
</dbReference>
<feature type="compositionally biased region" description="Polar residues" evidence="8">
    <location>
        <begin position="399"/>
        <end position="423"/>
    </location>
</feature>
<dbReference type="PANTHER" id="PTHR24056:SF546">
    <property type="entry name" value="CYCLIN-DEPENDENT KINASE 12"/>
    <property type="match status" value="1"/>
</dbReference>
<evidence type="ECO:0000256" key="8">
    <source>
        <dbReference type="SAM" id="MobiDB-lite"/>
    </source>
</evidence>
<evidence type="ECO:0000313" key="11">
    <source>
        <dbReference type="Proteomes" id="UP001153076"/>
    </source>
</evidence>
<dbReference type="SMART" id="SM00220">
    <property type="entry name" value="S_TKc"/>
    <property type="match status" value="1"/>
</dbReference>
<comment type="similarity">
    <text evidence="1">Belongs to the protein kinase superfamily. CMGC Ser/Thr protein kinase family. CDC2/CDKX subfamily.</text>
</comment>
<keyword evidence="3" id="KW-0808">Transferase</keyword>
<comment type="caution">
    <text evidence="10">The sequence shown here is derived from an EMBL/GenBank/DDBJ whole genome shotgun (WGS) entry which is preliminary data.</text>
</comment>
<dbReference type="AlphaFoldDB" id="A0A9Q1KPE9"/>
<dbReference type="EMBL" id="JAKOGI010000051">
    <property type="protein sequence ID" value="KAJ8446650.1"/>
    <property type="molecule type" value="Genomic_DNA"/>
</dbReference>
<evidence type="ECO:0000256" key="7">
    <source>
        <dbReference type="PROSITE-ProRule" id="PRU10141"/>
    </source>
</evidence>
<feature type="compositionally biased region" description="Polar residues" evidence="8">
    <location>
        <begin position="498"/>
        <end position="513"/>
    </location>
</feature>
<dbReference type="GO" id="GO:0005524">
    <property type="term" value="F:ATP binding"/>
    <property type="evidence" value="ECO:0007669"/>
    <property type="project" value="UniProtKB-UniRule"/>
</dbReference>
<dbReference type="GO" id="GO:0005634">
    <property type="term" value="C:nucleus"/>
    <property type="evidence" value="ECO:0007669"/>
    <property type="project" value="TreeGrafter"/>
</dbReference>
<reference evidence="10" key="1">
    <citation type="submission" date="2022-04" db="EMBL/GenBank/DDBJ databases">
        <title>Carnegiea gigantea Genome sequencing and assembly v2.</title>
        <authorList>
            <person name="Copetti D."/>
            <person name="Sanderson M.J."/>
            <person name="Burquez A."/>
            <person name="Wojciechowski M.F."/>
        </authorList>
    </citation>
    <scope>NUCLEOTIDE SEQUENCE</scope>
    <source>
        <strain evidence="10">SGP5-SGP5p</strain>
        <tissue evidence="10">Aerial part</tissue>
    </source>
</reference>
<dbReference type="SUPFAM" id="SSF56112">
    <property type="entry name" value="Protein kinase-like (PK-like)"/>
    <property type="match status" value="1"/>
</dbReference>
<proteinExistence type="inferred from homology"/>
<keyword evidence="11" id="KW-1185">Reference proteome</keyword>
<dbReference type="FunFam" id="3.30.200.20:FF:000662">
    <property type="entry name" value="Cyclin-dependent kinase C-3"/>
    <property type="match status" value="1"/>
</dbReference>
<keyword evidence="6 7" id="KW-0067">ATP-binding</keyword>
<dbReference type="PROSITE" id="PS00107">
    <property type="entry name" value="PROTEIN_KINASE_ATP"/>
    <property type="match status" value="1"/>
</dbReference>
<dbReference type="OrthoDB" id="204883at2759"/>
<protein>
    <recommendedName>
        <fullName evidence="9">Protein kinase domain-containing protein</fullName>
    </recommendedName>
</protein>
<gene>
    <name evidence="10" type="ORF">Cgig2_002812</name>
</gene>
<evidence type="ECO:0000313" key="10">
    <source>
        <dbReference type="EMBL" id="KAJ8446650.1"/>
    </source>
</evidence>
<dbReference type="InterPro" id="IPR000719">
    <property type="entry name" value="Prot_kinase_dom"/>
</dbReference>
<dbReference type="InterPro" id="IPR050108">
    <property type="entry name" value="CDK"/>
</dbReference>
<evidence type="ECO:0000256" key="5">
    <source>
        <dbReference type="ARBA" id="ARBA00022777"/>
    </source>
</evidence>